<evidence type="ECO:0000313" key="4">
    <source>
        <dbReference type="Proteomes" id="UP000050795"/>
    </source>
</evidence>
<name>A0AA85JHS3_TRIRE</name>
<accession>A0AA85JHS3</accession>
<dbReference type="AlphaFoldDB" id="A0AA85JHS3"/>
<organism evidence="4 5">
    <name type="scientific">Trichobilharzia regenti</name>
    <name type="common">Nasal bird schistosome</name>
    <dbReference type="NCBI Taxonomy" id="157069"/>
    <lineage>
        <taxon>Eukaryota</taxon>
        <taxon>Metazoa</taxon>
        <taxon>Spiralia</taxon>
        <taxon>Lophotrochozoa</taxon>
        <taxon>Platyhelminthes</taxon>
        <taxon>Trematoda</taxon>
        <taxon>Digenea</taxon>
        <taxon>Strigeidida</taxon>
        <taxon>Schistosomatoidea</taxon>
        <taxon>Schistosomatidae</taxon>
        <taxon>Trichobilharzia</taxon>
    </lineage>
</organism>
<feature type="domain" description="SS18 N-terminal" evidence="3">
    <location>
        <begin position="39"/>
        <end position="87"/>
    </location>
</feature>
<dbReference type="WBParaSite" id="TREG1_31370.1">
    <property type="protein sequence ID" value="TREG1_31370.1"/>
    <property type="gene ID" value="TREG1_31370"/>
</dbReference>
<keyword evidence="4" id="KW-1185">Reference proteome</keyword>
<protein>
    <recommendedName>
        <fullName evidence="3">SS18 N-terminal domain-containing protein</fullName>
    </recommendedName>
</protein>
<evidence type="ECO:0000256" key="2">
    <source>
        <dbReference type="SAM" id="Phobius"/>
    </source>
</evidence>
<keyword evidence="2" id="KW-1133">Transmembrane helix</keyword>
<reference evidence="4" key="1">
    <citation type="submission" date="2022-06" db="EMBL/GenBank/DDBJ databases">
        <authorList>
            <person name="Berger JAMES D."/>
            <person name="Berger JAMES D."/>
        </authorList>
    </citation>
    <scope>NUCLEOTIDE SEQUENCE [LARGE SCALE GENOMIC DNA]</scope>
</reference>
<evidence type="ECO:0000259" key="3">
    <source>
        <dbReference type="Pfam" id="PF05030"/>
    </source>
</evidence>
<comment type="similarity">
    <text evidence="1">Belongs to the SS18 family.</text>
</comment>
<sequence length="95" mass="10675">MYRGHLEIWGALQTIVVLETAAIALLVLEYVIDEEAVSVVRLLDENDHIIELIADFIKKGRFSEAAQMQGILQRNLVYLVSLVDQYNLNGSDESA</sequence>
<feature type="transmembrane region" description="Helical" evidence="2">
    <location>
        <begin position="12"/>
        <end position="32"/>
    </location>
</feature>
<keyword evidence="2" id="KW-0812">Transmembrane</keyword>
<dbReference type="Proteomes" id="UP000050795">
    <property type="component" value="Unassembled WGS sequence"/>
</dbReference>
<dbReference type="InterPro" id="IPR007726">
    <property type="entry name" value="SS18_N"/>
</dbReference>
<evidence type="ECO:0000313" key="5">
    <source>
        <dbReference type="WBParaSite" id="TREG1_31370.1"/>
    </source>
</evidence>
<keyword evidence="2" id="KW-0472">Membrane</keyword>
<dbReference type="Pfam" id="PF05030">
    <property type="entry name" value="SSXT"/>
    <property type="match status" value="1"/>
</dbReference>
<evidence type="ECO:0000256" key="1">
    <source>
        <dbReference type="ARBA" id="ARBA00007945"/>
    </source>
</evidence>
<reference evidence="5" key="2">
    <citation type="submission" date="2023-11" db="UniProtKB">
        <authorList>
            <consortium name="WormBaseParasite"/>
        </authorList>
    </citation>
    <scope>IDENTIFICATION</scope>
</reference>
<proteinExistence type="inferred from homology"/>